<evidence type="ECO:0000313" key="4">
    <source>
        <dbReference type="EMBL" id="KAF7219051.1"/>
    </source>
</evidence>
<gene>
    <name evidence="5" type="primary">RNPS1</name>
    <name evidence="3" type="ORF">G4P62_006508</name>
</gene>
<dbReference type="RefSeq" id="XP_015807150.2">
    <property type="nucleotide sequence ID" value="XM_015951664.3"/>
</dbReference>
<accession>A0A1A7ZB89</accession>
<dbReference type="Proteomes" id="UP000822369">
    <property type="component" value="Chromosome 7"/>
</dbReference>
<protein>
    <submittedName>
        <fullName evidence="5">RNA binding protein S1, serine-rich domain</fullName>
    </submittedName>
    <submittedName>
        <fullName evidence="3">Transcript variant X1</fullName>
    </submittedName>
    <submittedName>
        <fullName evidence="4">Transcript variant X2</fullName>
    </submittedName>
</protein>
<dbReference type="RefSeq" id="XP_015807151.2">
    <property type="nucleotide sequence ID" value="XM_015951665.2"/>
</dbReference>
<proteinExistence type="predicted"/>
<feature type="signal peptide" evidence="2">
    <location>
        <begin position="1"/>
        <end position="21"/>
    </location>
</feature>
<dbReference type="SUPFAM" id="SSF53927">
    <property type="entry name" value="Cytidine deaminase-like"/>
    <property type="match status" value="1"/>
</dbReference>
<dbReference type="Pfam" id="PF18744">
    <property type="entry name" value="SNAD1"/>
    <property type="match status" value="1"/>
</dbReference>
<dbReference type="GO" id="GO:0003824">
    <property type="term" value="F:catalytic activity"/>
    <property type="evidence" value="ECO:0007669"/>
    <property type="project" value="InterPro"/>
</dbReference>
<reference evidence="5" key="2">
    <citation type="submission" date="2016-06" db="EMBL/GenBank/DDBJ databases">
        <title>The genome of a short-lived fish provides insights into sex chromosome evolution and the genetic control of aging.</title>
        <authorList>
            <person name="Reichwald K."/>
            <person name="Felder M."/>
            <person name="Petzold A."/>
            <person name="Koch P."/>
            <person name="Groth M."/>
            <person name="Platzer M."/>
        </authorList>
    </citation>
    <scope>NUCLEOTIDE SEQUENCE</scope>
    <source>
        <tissue evidence="5">Brain</tissue>
    </source>
</reference>
<dbReference type="EMBL" id="JAAVVJ010000007">
    <property type="protein sequence ID" value="KAF7219050.1"/>
    <property type="molecule type" value="Genomic_DNA"/>
</dbReference>
<keyword evidence="2" id="KW-0732">Signal</keyword>
<sequence length="332" mass="35732">MGALTWIVLVVLLSAGTCLSAVDVNWLTKVVKDLTNEYRVTGQFSLAAGIPLEGDVQQILKNNPYVKAKSNAGQNSGMYRGSNVQVESEPVLHVLARDQVYTSKDLIVAKALDRDIHAEYQVLSNLESLTNSENFLLLYSTLSPCSRCVMESMYNIVDLIESKVKQWHDSAFVFKTVYDSPRNLPVVPRKDLENILVELGRALGGLDKVYRCYKPRNGEFVCHSCSVQGRVSDICVNNDAVPGGSGKGNKHGDSRGQGSLQRSNSGSSLSDKKLRGGSSSSSGSSSRSSSRSSSSGSSSSNLKTKKARYGDQSQSRGGGGAAYAKTDQAEQA</sequence>
<evidence type="ECO:0000256" key="2">
    <source>
        <dbReference type="SAM" id="SignalP"/>
    </source>
</evidence>
<feature type="compositionally biased region" description="Low complexity" evidence="1">
    <location>
        <begin position="256"/>
        <end position="269"/>
    </location>
</feature>
<reference evidence="3" key="3">
    <citation type="submission" date="2020-03" db="EMBL/GenBank/DDBJ databases">
        <title>Intra-Species Differences in Population Size shape Life History and Genome Evolution.</title>
        <authorList>
            <person name="Willemsen D."/>
            <person name="Cui R."/>
            <person name="Valenzano D.R."/>
        </authorList>
    </citation>
    <scope>NUCLEOTIDE SEQUENCE</scope>
    <source>
        <strain evidence="3">GRZ</strain>
        <tissue evidence="3">Whole</tissue>
    </source>
</reference>
<dbReference type="InterPro" id="IPR016193">
    <property type="entry name" value="Cytidine_deaminase-like"/>
</dbReference>
<feature type="compositionally biased region" description="Low complexity" evidence="1">
    <location>
        <begin position="276"/>
        <end position="300"/>
    </location>
</feature>
<dbReference type="EMBL" id="HADY01000890">
    <property type="protein sequence ID" value="SBP39375.1"/>
    <property type="molecule type" value="Transcribed_RNA"/>
</dbReference>
<dbReference type="EMBL" id="JAAVVJ010000007">
    <property type="protein sequence ID" value="KAF7219051.1"/>
    <property type="molecule type" value="Genomic_DNA"/>
</dbReference>
<dbReference type="AlphaFoldDB" id="A0A1A7ZB89"/>
<evidence type="ECO:0000256" key="1">
    <source>
        <dbReference type="SAM" id="MobiDB-lite"/>
    </source>
</evidence>
<evidence type="ECO:0000313" key="3">
    <source>
        <dbReference type="EMBL" id="KAF7219050.1"/>
    </source>
</evidence>
<feature type="region of interest" description="Disordered" evidence="1">
    <location>
        <begin position="243"/>
        <end position="332"/>
    </location>
</feature>
<dbReference type="InterPro" id="IPR040958">
    <property type="entry name" value="SNAD1"/>
</dbReference>
<name>A0A1A7ZB89_NOTFU</name>
<dbReference type="OrthoDB" id="5985928at2759"/>
<dbReference type="KEGG" id="nfu:107380423"/>
<feature type="chain" id="PRO_5008364516" evidence="2">
    <location>
        <begin position="22"/>
        <end position="332"/>
    </location>
</feature>
<dbReference type="OMA" id="DICVNND"/>
<evidence type="ECO:0000313" key="5">
    <source>
        <dbReference type="EMBL" id="SBP39375.1"/>
    </source>
</evidence>
<organism evidence="5">
    <name type="scientific">Nothobranchius furzeri</name>
    <name type="common">Turquoise killifish</name>
    <dbReference type="NCBI Taxonomy" id="105023"/>
    <lineage>
        <taxon>Eukaryota</taxon>
        <taxon>Metazoa</taxon>
        <taxon>Chordata</taxon>
        <taxon>Craniata</taxon>
        <taxon>Vertebrata</taxon>
        <taxon>Euteleostomi</taxon>
        <taxon>Actinopterygii</taxon>
        <taxon>Neopterygii</taxon>
        <taxon>Teleostei</taxon>
        <taxon>Neoteleostei</taxon>
        <taxon>Acanthomorphata</taxon>
        <taxon>Ovalentaria</taxon>
        <taxon>Atherinomorphae</taxon>
        <taxon>Cyprinodontiformes</taxon>
        <taxon>Nothobranchiidae</taxon>
        <taxon>Nothobranchius</taxon>
    </lineage>
</organism>
<reference evidence="5" key="1">
    <citation type="submission" date="2016-05" db="EMBL/GenBank/DDBJ databases">
        <authorList>
            <person name="Lavstsen T."/>
            <person name="Jespersen J.S."/>
        </authorList>
    </citation>
    <scope>NUCLEOTIDE SEQUENCE</scope>
    <source>
        <tissue evidence="5">Brain</tissue>
    </source>
</reference>